<dbReference type="GO" id="GO:0016020">
    <property type="term" value="C:membrane"/>
    <property type="evidence" value="ECO:0007669"/>
    <property type="project" value="UniProtKB-SubCell"/>
</dbReference>
<dbReference type="eggNOG" id="COG0697">
    <property type="taxonomic scope" value="Bacteria"/>
</dbReference>
<evidence type="ECO:0000256" key="2">
    <source>
        <dbReference type="ARBA" id="ARBA00007362"/>
    </source>
</evidence>
<evidence type="ECO:0000256" key="4">
    <source>
        <dbReference type="ARBA" id="ARBA00022989"/>
    </source>
</evidence>
<feature type="transmembrane region" description="Helical" evidence="6">
    <location>
        <begin position="39"/>
        <end position="61"/>
    </location>
</feature>
<sequence length="321" mass="34167">MPSSSSHAGPARLAVLLAFGSVYFFWGATYTAMSIGVHLLPAPILAGTRMLIGAALMLLFCKLRGKKIFYSRGVMARLGLLGVMLLFMGNVGLVWSEKYLASGLAALIVAIVPLYVAVIEAVTGGEQLRRRGLFGLFLGFLALIALLWPSFHEALLPRHGSSMQIIAAIIVLLGALSFASGSVLSRHMQLPVPPLVAAGWEMGAAGLANVVLATATWQWPHATWNWHSLAAIGYLILFGSLLGFSCYIWLIHHVPVAKVATYAYVNPVVAVILGVLVLHEHMQPTEYFGMVAVIASVALVTSSQMKSGKPAAAPAPVENEA</sequence>
<feature type="domain" description="EamA" evidence="7">
    <location>
        <begin position="14"/>
        <end position="147"/>
    </location>
</feature>
<protein>
    <submittedName>
        <fullName evidence="8">Membrane protein</fullName>
    </submittedName>
</protein>
<feature type="transmembrane region" description="Helical" evidence="6">
    <location>
        <begin position="262"/>
        <end position="279"/>
    </location>
</feature>
<evidence type="ECO:0000256" key="6">
    <source>
        <dbReference type="SAM" id="Phobius"/>
    </source>
</evidence>
<keyword evidence="3 6" id="KW-0812">Transmembrane</keyword>
<evidence type="ECO:0000313" key="9">
    <source>
        <dbReference type="Proteomes" id="UP000002207"/>
    </source>
</evidence>
<feature type="transmembrane region" description="Helical" evidence="6">
    <location>
        <begin position="163"/>
        <end position="184"/>
    </location>
</feature>
<comment type="similarity">
    <text evidence="2">Belongs to the EamA transporter family.</text>
</comment>
<keyword evidence="4 6" id="KW-1133">Transmembrane helix</keyword>
<dbReference type="SUPFAM" id="SSF103481">
    <property type="entry name" value="Multidrug resistance efflux transporter EmrE"/>
    <property type="match status" value="2"/>
</dbReference>
<name>C1F9R0_ACIC5</name>
<dbReference type="InterPro" id="IPR000620">
    <property type="entry name" value="EamA_dom"/>
</dbReference>
<dbReference type="FunCoup" id="C1F9R0">
    <property type="interactions" value="333"/>
</dbReference>
<dbReference type="Gene3D" id="1.10.3730.20">
    <property type="match status" value="1"/>
</dbReference>
<feature type="transmembrane region" description="Helical" evidence="6">
    <location>
        <begin position="196"/>
        <end position="219"/>
    </location>
</feature>
<feature type="transmembrane region" description="Helical" evidence="6">
    <location>
        <begin position="133"/>
        <end position="151"/>
    </location>
</feature>
<organism evidence="8 9">
    <name type="scientific">Acidobacterium capsulatum (strain ATCC 51196 / DSM 11244 / BCRC 80197 / JCM 7670 / NBRC 15755 / NCIMB 13165 / 161)</name>
    <dbReference type="NCBI Taxonomy" id="240015"/>
    <lineage>
        <taxon>Bacteria</taxon>
        <taxon>Pseudomonadati</taxon>
        <taxon>Acidobacteriota</taxon>
        <taxon>Terriglobia</taxon>
        <taxon>Terriglobales</taxon>
        <taxon>Acidobacteriaceae</taxon>
        <taxon>Acidobacterium</taxon>
    </lineage>
</organism>
<evidence type="ECO:0000256" key="3">
    <source>
        <dbReference type="ARBA" id="ARBA00022692"/>
    </source>
</evidence>
<feature type="domain" description="EamA" evidence="7">
    <location>
        <begin position="166"/>
        <end position="301"/>
    </location>
</feature>
<dbReference type="Proteomes" id="UP000002207">
    <property type="component" value="Chromosome"/>
</dbReference>
<dbReference type="Pfam" id="PF00892">
    <property type="entry name" value="EamA"/>
    <property type="match status" value="2"/>
</dbReference>
<keyword evidence="5 6" id="KW-0472">Membrane</keyword>
<feature type="transmembrane region" description="Helical" evidence="6">
    <location>
        <begin position="99"/>
        <end position="121"/>
    </location>
</feature>
<comment type="subcellular location">
    <subcellularLocation>
        <location evidence="1">Membrane</location>
        <topology evidence="1">Multi-pass membrane protein</topology>
    </subcellularLocation>
</comment>
<dbReference type="InterPro" id="IPR050638">
    <property type="entry name" value="AA-Vitamin_Transporters"/>
</dbReference>
<dbReference type="RefSeq" id="WP_015897316.1">
    <property type="nucleotide sequence ID" value="NC_012483.1"/>
</dbReference>
<evidence type="ECO:0000256" key="1">
    <source>
        <dbReference type="ARBA" id="ARBA00004141"/>
    </source>
</evidence>
<feature type="transmembrane region" description="Helical" evidence="6">
    <location>
        <begin position="73"/>
        <end position="93"/>
    </location>
</feature>
<feature type="transmembrane region" description="Helical" evidence="6">
    <location>
        <begin position="231"/>
        <end position="250"/>
    </location>
</feature>
<dbReference type="AlphaFoldDB" id="C1F9R0"/>
<reference evidence="8 9" key="1">
    <citation type="journal article" date="2009" name="Appl. Environ. Microbiol.">
        <title>Three genomes from the phylum Acidobacteria provide insight into the lifestyles of these microorganisms in soils.</title>
        <authorList>
            <person name="Ward N.L."/>
            <person name="Challacombe J.F."/>
            <person name="Janssen P.H."/>
            <person name="Henrissat B."/>
            <person name="Coutinho P.M."/>
            <person name="Wu M."/>
            <person name="Xie G."/>
            <person name="Haft D.H."/>
            <person name="Sait M."/>
            <person name="Badger J."/>
            <person name="Barabote R.D."/>
            <person name="Bradley B."/>
            <person name="Brettin T.S."/>
            <person name="Brinkac L.M."/>
            <person name="Bruce D."/>
            <person name="Creasy T."/>
            <person name="Daugherty S.C."/>
            <person name="Davidsen T.M."/>
            <person name="DeBoy R.T."/>
            <person name="Detter J.C."/>
            <person name="Dodson R.J."/>
            <person name="Durkin A.S."/>
            <person name="Ganapathy A."/>
            <person name="Gwinn-Giglio M."/>
            <person name="Han C.S."/>
            <person name="Khouri H."/>
            <person name="Kiss H."/>
            <person name="Kothari S.P."/>
            <person name="Madupu R."/>
            <person name="Nelson K.E."/>
            <person name="Nelson W.C."/>
            <person name="Paulsen I."/>
            <person name="Penn K."/>
            <person name="Ren Q."/>
            <person name="Rosovitz M.J."/>
            <person name="Selengut J.D."/>
            <person name="Shrivastava S."/>
            <person name="Sullivan S.A."/>
            <person name="Tapia R."/>
            <person name="Thompson L.S."/>
            <person name="Watkins K.L."/>
            <person name="Yang Q."/>
            <person name="Yu C."/>
            <person name="Zafar N."/>
            <person name="Zhou L."/>
            <person name="Kuske C.R."/>
        </authorList>
    </citation>
    <scope>NUCLEOTIDE SEQUENCE [LARGE SCALE GENOMIC DNA]</scope>
    <source>
        <strain evidence="9">ATCC 51196 / DSM 11244 / BCRC 80197 / JCM 7670 / NBRC 15755 / NCIMB 13165 / 161</strain>
    </source>
</reference>
<dbReference type="PANTHER" id="PTHR32322:SF2">
    <property type="entry name" value="EAMA DOMAIN-CONTAINING PROTEIN"/>
    <property type="match status" value="1"/>
</dbReference>
<dbReference type="OrthoDB" id="3190463at2"/>
<evidence type="ECO:0000313" key="8">
    <source>
        <dbReference type="EMBL" id="ACO32651.1"/>
    </source>
</evidence>
<gene>
    <name evidence="8" type="ordered locus">ACP_2219</name>
</gene>
<dbReference type="HOGENOM" id="CLU_033863_5_1_0"/>
<dbReference type="InterPro" id="IPR037185">
    <property type="entry name" value="EmrE-like"/>
</dbReference>
<feature type="transmembrane region" description="Helical" evidence="6">
    <location>
        <begin position="12"/>
        <end position="33"/>
    </location>
</feature>
<dbReference type="KEGG" id="aca:ACP_2219"/>
<accession>C1F9R0</accession>
<dbReference type="PANTHER" id="PTHR32322">
    <property type="entry name" value="INNER MEMBRANE TRANSPORTER"/>
    <property type="match status" value="1"/>
</dbReference>
<proteinExistence type="inferred from homology"/>
<dbReference type="InParanoid" id="C1F9R0"/>
<evidence type="ECO:0000259" key="7">
    <source>
        <dbReference type="Pfam" id="PF00892"/>
    </source>
</evidence>
<dbReference type="EMBL" id="CP001472">
    <property type="protein sequence ID" value="ACO32651.1"/>
    <property type="molecule type" value="Genomic_DNA"/>
</dbReference>
<evidence type="ECO:0000256" key="5">
    <source>
        <dbReference type="ARBA" id="ARBA00023136"/>
    </source>
</evidence>
<keyword evidence="9" id="KW-1185">Reference proteome</keyword>